<dbReference type="EMBL" id="CP036274">
    <property type="protein sequence ID" value="QDU25597.1"/>
    <property type="molecule type" value="Genomic_DNA"/>
</dbReference>
<accession>A0A517Y5T2</accession>
<dbReference type="RefSeq" id="WP_145084800.1">
    <property type="nucleotide sequence ID" value="NZ_CP036274.1"/>
</dbReference>
<sequence length="773" mass="86165">MVYSSKVAEIACKFDDARQTGPTQWEAKCPVHEDCKSSLCIGELDAYPGAAGIHCQAGCDVTAVLQSRGLTYNDLFPERSKPKANGKPKTKRKLVAAYVYQDEQGNPLFRKLRYDPKAFLLEHWNGKAWVSGMEGVRRVLYNLPTILAAEPDEFIVGAEGEKDCDNLAALGFRATTNFDGASKNIAKPKWLEEYNSALVGKHFVWFADNDSPGESHAEAIAASVHAAGAASVRIVQFRGLQPGGDVSDVIAQGATGDDLYGIILATPKWAPNGETASKQTAENSSNTKRDRPIARIWNTLIEYGEDEDGNECKTTVPLTMTEVKELIRKETDDFPRRTGNALFVHDPKHGISWLEKPAAMFGWMADKVGIVEWKQCAGAVTKDELFHEHRRSARNYAAVEVLPHEPMRQDHYYACGVIEPGNGEHLQLLLDRFNPETDIDRDLIQAMLMTILWGGAGGMRPVFVITTGDGPGAGKTTLVRMAAQIFGGYLSFDRGEQVADIKTRLLSSDALTKRIALIDNVKSTKWSWGEFEGLITSSTISGHRMYMGEGSRPNTITWCLTLNGANLSTDMGQRAVVIVIKKPRNTGTWEEDTRRFIEEHRLKILADLIGVLRSEPHRFERFTRWADWEASVLARVPNPVVAQAAIADRQATVDAEQEEHQLLEEFISDELRRLGYDTEHERIFIPTKIIVQWANRAAHENSSPTAVSRKLRQLVKEEKFLSLKENTDKRNGRGFIWAGLGSFGRPTITDLEQRIFQKRNYAGVNEETEGGSF</sequence>
<dbReference type="Proteomes" id="UP000315017">
    <property type="component" value="Chromosome"/>
</dbReference>
<protein>
    <recommendedName>
        <fullName evidence="3">SF3 helicase domain-containing protein</fullName>
    </recommendedName>
</protein>
<dbReference type="KEGG" id="aagg:ETAA8_06670"/>
<dbReference type="CDD" id="cd01029">
    <property type="entry name" value="TOPRIM_primases"/>
    <property type="match status" value="1"/>
</dbReference>
<evidence type="ECO:0008006" key="3">
    <source>
        <dbReference type="Google" id="ProtNLM"/>
    </source>
</evidence>
<proteinExistence type="predicted"/>
<dbReference type="Gene3D" id="3.40.1360.10">
    <property type="match status" value="1"/>
</dbReference>
<keyword evidence="2" id="KW-1185">Reference proteome</keyword>
<reference evidence="1 2" key="1">
    <citation type="submission" date="2019-02" db="EMBL/GenBank/DDBJ databases">
        <title>Deep-cultivation of Planctomycetes and their phenomic and genomic characterization uncovers novel biology.</title>
        <authorList>
            <person name="Wiegand S."/>
            <person name="Jogler M."/>
            <person name="Boedeker C."/>
            <person name="Pinto D."/>
            <person name="Vollmers J."/>
            <person name="Rivas-Marin E."/>
            <person name="Kohn T."/>
            <person name="Peeters S.H."/>
            <person name="Heuer A."/>
            <person name="Rast P."/>
            <person name="Oberbeckmann S."/>
            <person name="Bunk B."/>
            <person name="Jeske O."/>
            <person name="Meyerdierks A."/>
            <person name="Storesund J.E."/>
            <person name="Kallscheuer N."/>
            <person name="Luecker S."/>
            <person name="Lage O.M."/>
            <person name="Pohl T."/>
            <person name="Merkel B.J."/>
            <person name="Hornburger P."/>
            <person name="Mueller R.-W."/>
            <person name="Bruemmer F."/>
            <person name="Labrenz M."/>
            <person name="Spormann A.M."/>
            <person name="Op den Camp H."/>
            <person name="Overmann J."/>
            <person name="Amann R."/>
            <person name="Jetten M.S.M."/>
            <person name="Mascher T."/>
            <person name="Medema M.H."/>
            <person name="Devos D.P."/>
            <person name="Kaster A.-K."/>
            <person name="Ovreas L."/>
            <person name="Rohde M."/>
            <person name="Galperin M.Y."/>
            <person name="Jogler C."/>
        </authorList>
    </citation>
    <scope>NUCLEOTIDE SEQUENCE [LARGE SCALE GENOMIC DNA]</scope>
    <source>
        <strain evidence="1 2">ETA_A8</strain>
    </source>
</reference>
<gene>
    <name evidence="1" type="ORF">ETAA8_06670</name>
</gene>
<dbReference type="InterPro" id="IPR034154">
    <property type="entry name" value="TOPRIM_DnaG/twinkle"/>
</dbReference>
<dbReference type="AlphaFoldDB" id="A0A517Y5T2"/>
<organism evidence="1 2">
    <name type="scientific">Anatilimnocola aggregata</name>
    <dbReference type="NCBI Taxonomy" id="2528021"/>
    <lineage>
        <taxon>Bacteria</taxon>
        <taxon>Pseudomonadati</taxon>
        <taxon>Planctomycetota</taxon>
        <taxon>Planctomycetia</taxon>
        <taxon>Pirellulales</taxon>
        <taxon>Pirellulaceae</taxon>
        <taxon>Anatilimnocola</taxon>
    </lineage>
</organism>
<evidence type="ECO:0000313" key="2">
    <source>
        <dbReference type="Proteomes" id="UP000315017"/>
    </source>
</evidence>
<evidence type="ECO:0000313" key="1">
    <source>
        <dbReference type="EMBL" id="QDU25597.1"/>
    </source>
</evidence>
<name>A0A517Y5T2_9BACT</name>
<dbReference type="OrthoDB" id="279540at2"/>